<dbReference type="GO" id="GO:0005506">
    <property type="term" value="F:iron ion binding"/>
    <property type="evidence" value="ECO:0007669"/>
    <property type="project" value="InterPro"/>
</dbReference>
<keyword evidence="4 8" id="KW-0560">Oxidoreductase</keyword>
<dbReference type="STRING" id="1109443.G4TMB0"/>
<evidence type="ECO:0000313" key="9">
    <source>
        <dbReference type="EMBL" id="CCA72453.1"/>
    </source>
</evidence>
<gene>
    <name evidence="9" type="ORF">PIIN_06389</name>
</gene>
<proteinExistence type="inferred from homology"/>
<keyword evidence="6 8" id="KW-0503">Monooxygenase</keyword>
<feature type="binding site" description="axial binding residue" evidence="7">
    <location>
        <position position="440"/>
    </location>
    <ligand>
        <name>heme</name>
        <dbReference type="ChEBI" id="CHEBI:30413"/>
    </ligand>
    <ligandPart>
        <name>Fe</name>
        <dbReference type="ChEBI" id="CHEBI:18248"/>
    </ligandPart>
</feature>
<accession>G4TMB0</accession>
<evidence type="ECO:0000256" key="7">
    <source>
        <dbReference type="PIRSR" id="PIRSR602401-1"/>
    </source>
</evidence>
<evidence type="ECO:0000256" key="5">
    <source>
        <dbReference type="ARBA" id="ARBA00023004"/>
    </source>
</evidence>
<dbReference type="InterPro" id="IPR050196">
    <property type="entry name" value="Cytochrome_P450_Monoox"/>
</dbReference>
<keyword evidence="10" id="KW-1185">Reference proteome</keyword>
<dbReference type="PANTHER" id="PTHR24291">
    <property type="entry name" value="CYTOCHROME P450 FAMILY 4"/>
    <property type="match status" value="1"/>
</dbReference>
<dbReference type="InterPro" id="IPR002401">
    <property type="entry name" value="Cyt_P450_E_grp-I"/>
</dbReference>
<dbReference type="OrthoDB" id="1470350at2759"/>
<dbReference type="InterPro" id="IPR001128">
    <property type="entry name" value="Cyt_P450"/>
</dbReference>
<evidence type="ECO:0000256" key="3">
    <source>
        <dbReference type="ARBA" id="ARBA00022723"/>
    </source>
</evidence>
<dbReference type="EMBL" id="CAFZ01000165">
    <property type="protein sequence ID" value="CCA72453.1"/>
    <property type="molecule type" value="Genomic_DNA"/>
</dbReference>
<organism evidence="9 10">
    <name type="scientific">Serendipita indica (strain DSM 11827)</name>
    <name type="common">Root endophyte fungus</name>
    <name type="synonym">Piriformospora indica</name>
    <dbReference type="NCBI Taxonomy" id="1109443"/>
    <lineage>
        <taxon>Eukaryota</taxon>
        <taxon>Fungi</taxon>
        <taxon>Dikarya</taxon>
        <taxon>Basidiomycota</taxon>
        <taxon>Agaricomycotina</taxon>
        <taxon>Agaricomycetes</taxon>
        <taxon>Sebacinales</taxon>
        <taxon>Serendipitaceae</taxon>
        <taxon>Serendipita</taxon>
    </lineage>
</organism>
<dbReference type="GO" id="GO:0020037">
    <property type="term" value="F:heme binding"/>
    <property type="evidence" value="ECO:0007669"/>
    <property type="project" value="InterPro"/>
</dbReference>
<dbReference type="InterPro" id="IPR017972">
    <property type="entry name" value="Cyt_P450_CS"/>
</dbReference>
<dbReference type="Gene3D" id="1.10.630.10">
    <property type="entry name" value="Cytochrome P450"/>
    <property type="match status" value="1"/>
</dbReference>
<keyword evidence="5 7" id="KW-0408">Iron</keyword>
<keyword evidence="3 7" id="KW-0479">Metal-binding</keyword>
<name>G4TMB0_SERID</name>
<dbReference type="GO" id="GO:0016705">
    <property type="term" value="F:oxidoreductase activity, acting on paired donors, with incorporation or reduction of molecular oxygen"/>
    <property type="evidence" value="ECO:0007669"/>
    <property type="project" value="InterPro"/>
</dbReference>
<dbReference type="AlphaFoldDB" id="G4TMB0"/>
<reference evidence="9 10" key="1">
    <citation type="journal article" date="2011" name="PLoS Pathog.">
        <title>Endophytic Life Strategies Decoded by Genome and Transcriptome Analyses of the Mutualistic Root Symbiont Piriformospora indica.</title>
        <authorList>
            <person name="Zuccaro A."/>
            <person name="Lahrmann U."/>
            <person name="Guldener U."/>
            <person name="Langen G."/>
            <person name="Pfiffi S."/>
            <person name="Biedenkopf D."/>
            <person name="Wong P."/>
            <person name="Samans B."/>
            <person name="Grimm C."/>
            <person name="Basiewicz M."/>
            <person name="Murat C."/>
            <person name="Martin F."/>
            <person name="Kogel K.H."/>
        </authorList>
    </citation>
    <scope>NUCLEOTIDE SEQUENCE [LARGE SCALE GENOMIC DNA]</scope>
    <source>
        <strain evidence="9 10">DSM 11827</strain>
    </source>
</reference>
<dbReference type="PRINTS" id="PR00385">
    <property type="entry name" value="P450"/>
</dbReference>
<dbReference type="InterPro" id="IPR036396">
    <property type="entry name" value="Cyt_P450_sf"/>
</dbReference>
<dbReference type="PRINTS" id="PR00463">
    <property type="entry name" value="EP450I"/>
</dbReference>
<dbReference type="PROSITE" id="PS00086">
    <property type="entry name" value="CYTOCHROME_P450"/>
    <property type="match status" value="1"/>
</dbReference>
<dbReference type="HOGENOM" id="CLU_001570_25_0_1"/>
<dbReference type="Proteomes" id="UP000007148">
    <property type="component" value="Unassembled WGS sequence"/>
</dbReference>
<evidence type="ECO:0000256" key="4">
    <source>
        <dbReference type="ARBA" id="ARBA00023002"/>
    </source>
</evidence>
<evidence type="ECO:0008006" key="11">
    <source>
        <dbReference type="Google" id="ProtNLM"/>
    </source>
</evidence>
<comment type="similarity">
    <text evidence="1 8">Belongs to the cytochrome P450 family.</text>
</comment>
<dbReference type="PANTHER" id="PTHR24291:SF50">
    <property type="entry name" value="BIFUNCTIONAL ALBAFLAVENONE MONOOXYGENASE_TERPENE SYNTHASE"/>
    <property type="match status" value="1"/>
</dbReference>
<dbReference type="GO" id="GO:0004497">
    <property type="term" value="F:monooxygenase activity"/>
    <property type="evidence" value="ECO:0007669"/>
    <property type="project" value="UniProtKB-KW"/>
</dbReference>
<evidence type="ECO:0000256" key="6">
    <source>
        <dbReference type="ARBA" id="ARBA00023033"/>
    </source>
</evidence>
<sequence length="502" mass="56793">MTNTSPRLEPSPLDQMDSVVSFMLPGVVAYVAWRTYSVLKWQQDAAYGKDKDTIRVTPLLWGDTILYTRNIDILRQVAGGGSNRTFIKPEWGSEGMMIFGRNLVSENLDDWRRHRRIMQPAFNTKTYDLVWQDTIKTYKDMVKTEAWPTTPGQSIDIPSIGRYTYKLGLYVIAAIGLGVRFDWATPPTPPGQKKGLHENIQTLEHFYILLIIFSKKLLNALPINACKQLMESYNSVKTFIQSEIHVRRDLVHQSMAQGDTENESLRLDVFTRLILSNEMEGKYPLSDPELIGSVYMLLLAGHDTTSATIIAACAQLAVHPDIQAKIYEEVQSLGDNWTFESYSKLRYTLQVFVEASRLYPAGFLALRSPLEDTVVRVPAANSTRQPSQLALPKDSAVCVDFIGVHYNPNVFPDPMRFNPSRWDGVGEDHFTTFSTGPRQCLGKKFAMTEGVAFLASLIKDYRIAPLLKAGETVEQWKDRSLNNIKMLLTLSIKDAPLVLTRR</sequence>
<dbReference type="SUPFAM" id="SSF48264">
    <property type="entry name" value="Cytochrome P450"/>
    <property type="match status" value="1"/>
</dbReference>
<evidence type="ECO:0000256" key="8">
    <source>
        <dbReference type="RuleBase" id="RU000461"/>
    </source>
</evidence>
<evidence type="ECO:0000256" key="2">
    <source>
        <dbReference type="ARBA" id="ARBA00022617"/>
    </source>
</evidence>
<dbReference type="Pfam" id="PF00067">
    <property type="entry name" value="p450"/>
    <property type="match status" value="1"/>
</dbReference>
<evidence type="ECO:0000256" key="1">
    <source>
        <dbReference type="ARBA" id="ARBA00010617"/>
    </source>
</evidence>
<dbReference type="InParanoid" id="G4TMB0"/>
<keyword evidence="2 7" id="KW-0349">Heme</keyword>
<protein>
    <recommendedName>
        <fullName evidence="11">Cytochrome P450</fullName>
    </recommendedName>
</protein>
<comment type="cofactor">
    <cofactor evidence="7">
        <name>heme</name>
        <dbReference type="ChEBI" id="CHEBI:30413"/>
    </cofactor>
</comment>
<dbReference type="OMA" id="HEMATCE"/>
<comment type="caution">
    <text evidence="9">The sequence shown here is derived from an EMBL/GenBank/DDBJ whole genome shotgun (WGS) entry which is preliminary data.</text>
</comment>
<evidence type="ECO:0000313" key="10">
    <source>
        <dbReference type="Proteomes" id="UP000007148"/>
    </source>
</evidence>
<dbReference type="eggNOG" id="KOG0157">
    <property type="taxonomic scope" value="Eukaryota"/>
</dbReference>